<proteinExistence type="predicted"/>
<reference evidence="2 3" key="1">
    <citation type="journal article" date="2023" name="IMA Fungus">
        <title>Comparative genomic study of the Penicillium genus elucidates a diverse pangenome and 15 lateral gene transfer events.</title>
        <authorList>
            <person name="Petersen C."/>
            <person name="Sorensen T."/>
            <person name="Nielsen M.R."/>
            <person name="Sondergaard T.E."/>
            <person name="Sorensen J.L."/>
            <person name="Fitzpatrick D.A."/>
            <person name="Frisvad J.C."/>
            <person name="Nielsen K.L."/>
        </authorList>
    </citation>
    <scope>NUCLEOTIDE SEQUENCE [LARGE SCALE GENOMIC DNA]</scope>
    <source>
        <strain evidence="2 3">IBT 3361</strain>
    </source>
</reference>
<evidence type="ECO:0000313" key="2">
    <source>
        <dbReference type="EMBL" id="KAJ5270099.1"/>
    </source>
</evidence>
<comment type="caution">
    <text evidence="2">The sequence shown here is derived from an EMBL/GenBank/DDBJ whole genome shotgun (WGS) entry which is preliminary data.</text>
</comment>
<evidence type="ECO:0000256" key="1">
    <source>
        <dbReference type="SAM" id="MobiDB-lite"/>
    </source>
</evidence>
<feature type="region of interest" description="Disordered" evidence="1">
    <location>
        <begin position="36"/>
        <end position="62"/>
    </location>
</feature>
<protein>
    <submittedName>
        <fullName evidence="2">Uncharacterized protein</fullName>
    </submittedName>
</protein>
<sequence>MKMEMMKLRKMLMRILDSGAKSPFYNILRDGEEAIAAGLPGSSSSPSSGLGEETCRTLTENE</sequence>
<accession>A0ABQ8WJA1</accession>
<organism evidence="2 3">
    <name type="scientific">Penicillium chrysogenum</name>
    <name type="common">Penicillium notatum</name>
    <dbReference type="NCBI Taxonomy" id="5076"/>
    <lineage>
        <taxon>Eukaryota</taxon>
        <taxon>Fungi</taxon>
        <taxon>Dikarya</taxon>
        <taxon>Ascomycota</taxon>
        <taxon>Pezizomycotina</taxon>
        <taxon>Eurotiomycetes</taxon>
        <taxon>Eurotiomycetidae</taxon>
        <taxon>Eurotiales</taxon>
        <taxon>Aspergillaceae</taxon>
        <taxon>Penicillium</taxon>
        <taxon>Penicillium chrysogenum species complex</taxon>
    </lineage>
</organism>
<feature type="compositionally biased region" description="Low complexity" evidence="1">
    <location>
        <begin position="38"/>
        <end position="51"/>
    </location>
</feature>
<keyword evidence="3" id="KW-1185">Reference proteome</keyword>
<evidence type="ECO:0000313" key="3">
    <source>
        <dbReference type="Proteomes" id="UP001220256"/>
    </source>
</evidence>
<dbReference type="EMBL" id="JAPVEB010000003">
    <property type="protein sequence ID" value="KAJ5270099.1"/>
    <property type="molecule type" value="Genomic_DNA"/>
</dbReference>
<name>A0ABQ8WJA1_PENCH</name>
<dbReference type="Proteomes" id="UP001220256">
    <property type="component" value="Unassembled WGS sequence"/>
</dbReference>
<gene>
    <name evidence="2" type="ORF">N7505_005857</name>
</gene>